<gene>
    <name evidence="1" type="ORF">ACOLOM_LOCUS9239</name>
</gene>
<evidence type="ECO:0000313" key="2">
    <source>
        <dbReference type="Proteomes" id="UP000789525"/>
    </source>
</evidence>
<sequence>ILKLTNKRVGERKNVKAETLEWMGRAYIDQGRHAKAITVLLECLEVREKILAKIESTEAAKDEHIELLDTISWLVKAYQASGKLDEAEELAKRMVREKTELLGASDPLTLDSLAWIVLLLGDRQRYEEMEVKAKELLEGRLNAGGPDDPATWTANYWVGRAYCHLGKFEESEVLLRDVWEKRKVKLGENHLDTLTVLSWLGRLCTDAKKYEEANKLRVEELERRIQVQGETNINNAVVLEALVAIRCKMGDLDAAESYCNEAIEIRKLKGGEKSLGYANARAWLGEVCFLKQKYEESVAIRRGALATRMELLEPRHRLIGFSKCKLALVLHTMGGHDAEAEELIKEGVEIMKDTVRADDPSLEEALDILKKIIGEDTQEATKATGPQTEPHVPQTS</sequence>
<dbReference type="Proteomes" id="UP000789525">
    <property type="component" value="Unassembled WGS sequence"/>
</dbReference>
<proteinExistence type="predicted"/>
<feature type="non-terminal residue" evidence="1">
    <location>
        <position position="1"/>
    </location>
</feature>
<evidence type="ECO:0000313" key="1">
    <source>
        <dbReference type="EMBL" id="CAG8678566.1"/>
    </source>
</evidence>
<accession>A0ACA9NVR1</accession>
<dbReference type="EMBL" id="CAJVPT010026236">
    <property type="protein sequence ID" value="CAG8678566.1"/>
    <property type="molecule type" value="Genomic_DNA"/>
</dbReference>
<comment type="caution">
    <text evidence="1">The sequence shown here is derived from an EMBL/GenBank/DDBJ whole genome shotgun (WGS) entry which is preliminary data.</text>
</comment>
<protein>
    <submittedName>
        <fullName evidence="1">16553_t:CDS:1</fullName>
    </submittedName>
</protein>
<keyword evidence="2" id="KW-1185">Reference proteome</keyword>
<name>A0ACA9NVR1_9GLOM</name>
<organism evidence="1 2">
    <name type="scientific">Acaulospora colombiana</name>
    <dbReference type="NCBI Taxonomy" id="27376"/>
    <lineage>
        <taxon>Eukaryota</taxon>
        <taxon>Fungi</taxon>
        <taxon>Fungi incertae sedis</taxon>
        <taxon>Mucoromycota</taxon>
        <taxon>Glomeromycotina</taxon>
        <taxon>Glomeromycetes</taxon>
        <taxon>Diversisporales</taxon>
        <taxon>Acaulosporaceae</taxon>
        <taxon>Acaulospora</taxon>
    </lineage>
</organism>
<reference evidence="1" key="1">
    <citation type="submission" date="2021-06" db="EMBL/GenBank/DDBJ databases">
        <authorList>
            <person name="Kallberg Y."/>
            <person name="Tangrot J."/>
            <person name="Rosling A."/>
        </authorList>
    </citation>
    <scope>NUCLEOTIDE SEQUENCE</scope>
    <source>
        <strain evidence="1">CL356</strain>
    </source>
</reference>